<dbReference type="AlphaFoldDB" id="A0A2W2E4W7"/>
<dbReference type="RefSeq" id="WP_111184550.1">
    <property type="nucleotide sequence ID" value="NZ_POUD01000310.1"/>
</dbReference>
<gene>
    <name evidence="2" type="ORF">C1J01_41505</name>
</gene>
<reference evidence="2 3" key="1">
    <citation type="submission" date="2018-01" db="EMBL/GenBank/DDBJ databases">
        <title>Draft genome sequence of Nonomuraea sp. KC333.</title>
        <authorList>
            <person name="Sahin N."/>
            <person name="Saygin H."/>
            <person name="Ay H."/>
        </authorList>
    </citation>
    <scope>NUCLEOTIDE SEQUENCE [LARGE SCALE GENOMIC DNA]</scope>
    <source>
        <strain evidence="2 3">KC333</strain>
    </source>
</reference>
<comment type="caution">
    <text evidence="2">The sequence shown here is derived from an EMBL/GenBank/DDBJ whole genome shotgun (WGS) entry which is preliminary data.</text>
</comment>
<evidence type="ECO:0000313" key="3">
    <source>
        <dbReference type="Proteomes" id="UP000249304"/>
    </source>
</evidence>
<organism evidence="2 3">
    <name type="scientific">Nonomuraea aridisoli</name>
    <dbReference type="NCBI Taxonomy" id="2070368"/>
    <lineage>
        <taxon>Bacteria</taxon>
        <taxon>Bacillati</taxon>
        <taxon>Actinomycetota</taxon>
        <taxon>Actinomycetes</taxon>
        <taxon>Streptosporangiales</taxon>
        <taxon>Streptosporangiaceae</taxon>
        <taxon>Nonomuraea</taxon>
    </lineage>
</organism>
<evidence type="ECO:0000256" key="1">
    <source>
        <dbReference type="SAM" id="MobiDB-lite"/>
    </source>
</evidence>
<keyword evidence="3" id="KW-1185">Reference proteome</keyword>
<proteinExistence type="predicted"/>
<evidence type="ECO:0000313" key="2">
    <source>
        <dbReference type="EMBL" id="PZG07088.1"/>
    </source>
</evidence>
<dbReference type="OrthoDB" id="3431870at2"/>
<sequence length="85" mass="9564">MTKPDRSETPDVEISASAKATELRFDERPDVTVHRVTQPRGESVSASDRTNLPDEVTTNVSYRDIRIDFRVAAELADPDDEPHKL</sequence>
<dbReference type="Proteomes" id="UP000249304">
    <property type="component" value="Unassembled WGS sequence"/>
</dbReference>
<dbReference type="EMBL" id="POUD01000310">
    <property type="protein sequence ID" value="PZG07088.1"/>
    <property type="molecule type" value="Genomic_DNA"/>
</dbReference>
<accession>A0A2W2E4W7</accession>
<protein>
    <submittedName>
        <fullName evidence="2">Uncharacterized protein</fullName>
    </submittedName>
</protein>
<name>A0A2W2E4W7_9ACTN</name>
<feature type="region of interest" description="Disordered" evidence="1">
    <location>
        <begin position="1"/>
        <end position="52"/>
    </location>
</feature>
<feature type="compositionally biased region" description="Basic and acidic residues" evidence="1">
    <location>
        <begin position="21"/>
        <end position="33"/>
    </location>
</feature>